<dbReference type="Gene3D" id="3.40.50.150">
    <property type="entry name" value="Vaccinia Virus protein VP39"/>
    <property type="match status" value="1"/>
</dbReference>
<dbReference type="FunFam" id="3.40.50.150:FF:000164">
    <property type="entry name" value="Methyltransferase NSUN5, putative"/>
    <property type="match status" value="1"/>
</dbReference>
<proteinExistence type="inferred from homology"/>
<evidence type="ECO:0000259" key="7">
    <source>
        <dbReference type="PROSITE" id="PS51686"/>
    </source>
</evidence>
<dbReference type="Proteomes" id="UP000029981">
    <property type="component" value="Chromosome 4"/>
</dbReference>
<dbReference type="SMR" id="A0A0A0L2U2"/>
<evidence type="ECO:0000256" key="2">
    <source>
        <dbReference type="ARBA" id="ARBA00022679"/>
    </source>
</evidence>
<feature type="binding site" evidence="6">
    <location>
        <begin position="275"/>
        <end position="281"/>
    </location>
    <ligand>
        <name>S-adenosyl-L-methionine</name>
        <dbReference type="ChEBI" id="CHEBI:59789"/>
    </ligand>
</feature>
<comment type="similarity">
    <text evidence="6">Belongs to the class I-like SAM-binding methyltransferase superfamily. RsmB/NOP family.</text>
</comment>
<dbReference type="AlphaFoldDB" id="A0A0A0L2U2"/>
<evidence type="ECO:0000256" key="6">
    <source>
        <dbReference type="PROSITE-ProRule" id="PRU01023"/>
    </source>
</evidence>
<evidence type="ECO:0000256" key="3">
    <source>
        <dbReference type="ARBA" id="ARBA00022691"/>
    </source>
</evidence>
<dbReference type="OMA" id="SFKSRIY"/>
<dbReference type="GO" id="GO:0008173">
    <property type="term" value="F:RNA methyltransferase activity"/>
    <property type="evidence" value="ECO:0007669"/>
    <property type="project" value="InterPro"/>
</dbReference>
<gene>
    <name evidence="8" type="ORF">Csa_4G646330</name>
</gene>
<reference evidence="8 9" key="2">
    <citation type="journal article" date="2009" name="PLoS ONE">
        <title>An integrated genetic and cytogenetic map of the cucumber genome.</title>
        <authorList>
            <person name="Ren Y."/>
            <person name="Zhang Z."/>
            <person name="Liu J."/>
            <person name="Staub J.E."/>
            <person name="Han Y."/>
            <person name="Cheng Z."/>
            <person name="Li X."/>
            <person name="Lu J."/>
            <person name="Miao H."/>
            <person name="Kang H."/>
            <person name="Xie B."/>
            <person name="Gu X."/>
            <person name="Wang X."/>
            <person name="Du Y."/>
            <person name="Jin W."/>
            <person name="Huang S."/>
        </authorList>
    </citation>
    <scope>NUCLEOTIDE SEQUENCE [LARGE SCALE GENOMIC DNA]</scope>
    <source>
        <strain evidence="9">cv. 9930</strain>
    </source>
</reference>
<feature type="binding site" evidence="6">
    <location>
        <position position="299"/>
    </location>
    <ligand>
        <name>S-adenosyl-L-methionine</name>
        <dbReference type="ChEBI" id="CHEBI:59789"/>
    </ligand>
</feature>
<dbReference type="Gene3D" id="3.30.70.1170">
    <property type="entry name" value="Sun protein, domain 3"/>
    <property type="match status" value="1"/>
</dbReference>
<dbReference type="GO" id="GO:0005730">
    <property type="term" value="C:nucleolus"/>
    <property type="evidence" value="ECO:0000318"/>
    <property type="project" value="GO_Central"/>
</dbReference>
<dbReference type="PANTHER" id="PTHR22807:SF4">
    <property type="entry name" value="28S RRNA (CYTOSINE-C(5))-METHYLTRANSFERASE"/>
    <property type="match status" value="1"/>
</dbReference>
<dbReference type="PANTHER" id="PTHR22807">
    <property type="entry name" value="NOP2 YEAST -RELATED NOL1/NOP2/FMU SUN DOMAIN-CONTAINING"/>
    <property type="match status" value="1"/>
</dbReference>
<evidence type="ECO:0000256" key="4">
    <source>
        <dbReference type="ARBA" id="ARBA00022884"/>
    </source>
</evidence>
<keyword evidence="4 6" id="KW-0694">RNA-binding</keyword>
<dbReference type="InterPro" id="IPR001678">
    <property type="entry name" value="MeTrfase_RsmB-F_NOP2_dom"/>
</dbReference>
<dbReference type="InterPro" id="IPR048889">
    <property type="entry name" value="NSUN5_RCM1_N"/>
</dbReference>
<dbReference type="GO" id="GO:0003729">
    <property type="term" value="F:mRNA binding"/>
    <property type="evidence" value="ECO:0007669"/>
    <property type="project" value="EnsemblPlants"/>
</dbReference>
<keyword evidence="1 6" id="KW-0489">Methyltransferase</keyword>
<dbReference type="Pfam" id="PF21153">
    <property type="entry name" value="NSUN5_N"/>
    <property type="match status" value="1"/>
</dbReference>
<evidence type="ECO:0000256" key="5">
    <source>
        <dbReference type="ARBA" id="ARBA00053002"/>
    </source>
</evidence>
<dbReference type="PROSITE" id="PS51686">
    <property type="entry name" value="SAM_MT_RSMB_NOP"/>
    <property type="match status" value="1"/>
</dbReference>
<protein>
    <recommendedName>
        <fullName evidence="7">SAM-dependent MTase RsmB/NOP-type domain-containing protein</fullName>
    </recommendedName>
</protein>
<accession>A0A0A0L2U2</accession>
<dbReference type="InterPro" id="IPR049561">
    <property type="entry name" value="NSUN5_7_fdxn-like"/>
</dbReference>
<evidence type="ECO:0000313" key="8">
    <source>
        <dbReference type="EMBL" id="KGN55359.1"/>
    </source>
</evidence>
<feature type="binding site" evidence="6">
    <location>
        <position position="326"/>
    </location>
    <ligand>
        <name>S-adenosyl-L-methionine</name>
        <dbReference type="ChEBI" id="CHEBI:59789"/>
    </ligand>
</feature>
<dbReference type="STRING" id="3659.A0A0A0L2U2"/>
<feature type="binding site" evidence="6">
    <location>
        <position position="346"/>
    </location>
    <ligand>
        <name>S-adenosyl-L-methionine</name>
        <dbReference type="ChEBI" id="CHEBI:59789"/>
    </ligand>
</feature>
<dbReference type="SUPFAM" id="SSF53335">
    <property type="entry name" value="S-adenosyl-L-methionine-dependent methyltransferases"/>
    <property type="match status" value="1"/>
</dbReference>
<evidence type="ECO:0000256" key="1">
    <source>
        <dbReference type="ARBA" id="ARBA00022603"/>
    </source>
</evidence>
<dbReference type="InterPro" id="IPR029063">
    <property type="entry name" value="SAM-dependent_MTases_sf"/>
</dbReference>
<dbReference type="PRINTS" id="PR02008">
    <property type="entry name" value="RCMTFAMILY"/>
</dbReference>
<reference evidence="8 9" key="1">
    <citation type="journal article" date="2009" name="Nat. Genet.">
        <title>The genome of the cucumber, Cucumis sativus L.</title>
        <authorList>
            <person name="Huang S."/>
            <person name="Li R."/>
            <person name="Zhang Z."/>
            <person name="Li L."/>
            <person name="Gu X."/>
            <person name="Fan W."/>
            <person name="Lucas W.J."/>
            <person name="Wang X."/>
            <person name="Xie B."/>
            <person name="Ni P."/>
            <person name="Ren Y."/>
            <person name="Zhu H."/>
            <person name="Li J."/>
            <person name="Lin K."/>
            <person name="Jin W."/>
            <person name="Fei Z."/>
            <person name="Li G."/>
            <person name="Staub J."/>
            <person name="Kilian A."/>
            <person name="van der Vossen E.A."/>
            <person name="Wu Y."/>
            <person name="Guo J."/>
            <person name="He J."/>
            <person name="Jia Z."/>
            <person name="Ren Y."/>
            <person name="Tian G."/>
            <person name="Lu Y."/>
            <person name="Ruan J."/>
            <person name="Qian W."/>
            <person name="Wang M."/>
            <person name="Huang Q."/>
            <person name="Li B."/>
            <person name="Xuan Z."/>
            <person name="Cao J."/>
            <person name="Asan"/>
            <person name="Wu Z."/>
            <person name="Zhang J."/>
            <person name="Cai Q."/>
            <person name="Bai Y."/>
            <person name="Zhao B."/>
            <person name="Han Y."/>
            <person name="Li Y."/>
            <person name="Li X."/>
            <person name="Wang S."/>
            <person name="Shi Q."/>
            <person name="Liu S."/>
            <person name="Cho W.K."/>
            <person name="Kim J.Y."/>
            <person name="Xu Y."/>
            <person name="Heller-Uszynska K."/>
            <person name="Miao H."/>
            <person name="Cheng Z."/>
            <person name="Zhang S."/>
            <person name="Wu J."/>
            <person name="Yang Y."/>
            <person name="Kang H."/>
            <person name="Li M."/>
            <person name="Liang H."/>
            <person name="Ren X."/>
            <person name="Shi Z."/>
            <person name="Wen M."/>
            <person name="Jian M."/>
            <person name="Yang H."/>
            <person name="Zhang G."/>
            <person name="Yang Z."/>
            <person name="Chen R."/>
            <person name="Liu S."/>
            <person name="Li J."/>
            <person name="Ma L."/>
            <person name="Liu H."/>
            <person name="Zhou Y."/>
            <person name="Zhao J."/>
            <person name="Fang X."/>
            <person name="Li G."/>
            <person name="Fang L."/>
            <person name="Li Y."/>
            <person name="Liu D."/>
            <person name="Zheng H."/>
            <person name="Zhang Y."/>
            <person name="Qin N."/>
            <person name="Li Z."/>
            <person name="Yang G."/>
            <person name="Yang S."/>
            <person name="Bolund L."/>
            <person name="Kristiansen K."/>
            <person name="Zheng H."/>
            <person name="Li S."/>
            <person name="Zhang X."/>
            <person name="Yang H."/>
            <person name="Wang J."/>
            <person name="Sun R."/>
            <person name="Zhang B."/>
            <person name="Jiang S."/>
            <person name="Wang J."/>
            <person name="Du Y."/>
            <person name="Li S."/>
        </authorList>
    </citation>
    <scope>NUCLEOTIDE SEQUENCE [LARGE SCALE GENOMIC DNA]</scope>
    <source>
        <strain evidence="9">cv. 9930</strain>
    </source>
</reference>
<dbReference type="eggNOG" id="KOG2360">
    <property type="taxonomic scope" value="Eukaryota"/>
</dbReference>
<feature type="domain" description="SAM-dependent MTase RsmB/NOP-type" evidence="7">
    <location>
        <begin position="186"/>
        <end position="473"/>
    </location>
</feature>
<dbReference type="GO" id="GO:0070475">
    <property type="term" value="P:rRNA base methylation"/>
    <property type="evidence" value="ECO:0000318"/>
    <property type="project" value="GO_Central"/>
</dbReference>
<keyword evidence="3 6" id="KW-0949">S-adenosyl-L-methionine</keyword>
<keyword evidence="9" id="KW-1185">Reference proteome</keyword>
<dbReference type="InterPro" id="IPR023267">
    <property type="entry name" value="RCMT"/>
</dbReference>
<evidence type="ECO:0000313" key="9">
    <source>
        <dbReference type="Proteomes" id="UP000029981"/>
    </source>
</evidence>
<name>A0A0A0L2U2_CUCSA</name>
<sequence>METFMLEKVRNIFLEEFGRGGYWEAMGRVNNRTKASASGAAGKSEMRRMSNADRSAYFARREAAKVLRRVLEGDAQRRAIASIKTLVYAPSVRNKKGTFALVCKTLKYLPVIKDVVEAADLLSNKWKRQKELIYVIMYDILLGQKTHLAGDAEKFLMRQQSALQSAVTQLLSKKKANNIEDLIARGDDGPGVSRPRFVRVNTLKMDVHTAIEELGKRYAVQKDDMVSDLLILPPGSDLHDHPLVADGSIFLQGKASSMVAVALDPKPGWEVLDACSAPGNKTVHLASLMHGKGRVIACELNENRVKRLRHTIKLSGASNIDVLHGDFLNLNPKDPSLSKVRAILLDPSCSGSGTAAVRLDHLLPSHAEGTISGDDLERLNKLAAFQRKALAHAFSFPAVEKIVYSTCSIHQIENEDVVQSVLPLAESRGFQLDTPFPRWQRRGLPVFAGANHLLRTDPVEDKEGFFIALFKKKQNTTNPFPRSSNRDKSSRYRGGDVCNSWAVACPPTKISKLWLYQYALSTRTRWRKNHPIQN</sequence>
<dbReference type="InterPro" id="IPR049560">
    <property type="entry name" value="MeTrfase_RsmB-F_NOP2_cat"/>
</dbReference>
<dbReference type="EMBL" id="CM002925">
    <property type="protein sequence ID" value="KGN55359.1"/>
    <property type="molecule type" value="Genomic_DNA"/>
</dbReference>
<reference evidence="8 9" key="4">
    <citation type="journal article" date="2011" name="BMC Genomics">
        <title>RNA-Seq improves annotation of protein-coding genes in the cucumber genome.</title>
        <authorList>
            <person name="Li Z."/>
            <person name="Zhang Z."/>
            <person name="Yan P."/>
            <person name="Huang S."/>
            <person name="Fei Z."/>
            <person name="Lin K."/>
        </authorList>
    </citation>
    <scope>NUCLEOTIDE SEQUENCE [LARGE SCALE GENOMIC DNA]</scope>
    <source>
        <strain evidence="9">cv. 9930</strain>
    </source>
</reference>
<reference evidence="8 9" key="3">
    <citation type="journal article" date="2010" name="BMC Genomics">
        <title>Transcriptome sequencing and comparative analysis of cucumber flowers with different sex types.</title>
        <authorList>
            <person name="Guo S."/>
            <person name="Zheng Y."/>
            <person name="Joung J.G."/>
            <person name="Liu S."/>
            <person name="Zhang Z."/>
            <person name="Crasta O.R."/>
            <person name="Sobral B.W."/>
            <person name="Xu Y."/>
            <person name="Huang S."/>
            <person name="Fei Z."/>
        </authorList>
    </citation>
    <scope>NUCLEOTIDE SEQUENCE [LARGE SCALE GENOMIC DNA]</scope>
    <source>
        <strain evidence="9">cv. 9930</strain>
    </source>
</reference>
<comment type="catalytic activity">
    <reaction evidence="5">
        <text>a cytidine in 25S rRNA + S-adenosyl-L-methionine = a 5-methylcytidine in 25S rRNA + S-adenosyl-L-homocysteine + H(+)</text>
        <dbReference type="Rhea" id="RHEA:47780"/>
        <dbReference type="Rhea" id="RHEA-COMP:11911"/>
        <dbReference type="Rhea" id="RHEA-COMP:11912"/>
        <dbReference type="ChEBI" id="CHEBI:15378"/>
        <dbReference type="ChEBI" id="CHEBI:57856"/>
        <dbReference type="ChEBI" id="CHEBI:59789"/>
        <dbReference type="ChEBI" id="CHEBI:74483"/>
        <dbReference type="ChEBI" id="CHEBI:82748"/>
    </reaction>
</comment>
<dbReference type="CDD" id="cd02440">
    <property type="entry name" value="AdoMet_MTases"/>
    <property type="match status" value="1"/>
</dbReference>
<dbReference type="Pfam" id="PF01189">
    <property type="entry name" value="Methyltr_RsmB-F"/>
    <property type="match status" value="1"/>
</dbReference>
<dbReference type="Pfam" id="PF21148">
    <property type="entry name" value="NSUN5_fdxn-like"/>
    <property type="match status" value="1"/>
</dbReference>
<keyword evidence="2 6" id="KW-0808">Transferase</keyword>
<organism evidence="8 9">
    <name type="scientific">Cucumis sativus</name>
    <name type="common">Cucumber</name>
    <dbReference type="NCBI Taxonomy" id="3659"/>
    <lineage>
        <taxon>Eukaryota</taxon>
        <taxon>Viridiplantae</taxon>
        <taxon>Streptophyta</taxon>
        <taxon>Embryophyta</taxon>
        <taxon>Tracheophyta</taxon>
        <taxon>Spermatophyta</taxon>
        <taxon>Magnoliopsida</taxon>
        <taxon>eudicotyledons</taxon>
        <taxon>Gunneridae</taxon>
        <taxon>Pentapetalae</taxon>
        <taxon>rosids</taxon>
        <taxon>fabids</taxon>
        <taxon>Cucurbitales</taxon>
        <taxon>Cucurbitaceae</taxon>
        <taxon>Benincaseae</taxon>
        <taxon>Cucumis</taxon>
    </lineage>
</organism>
<feature type="active site" description="Nucleophile" evidence="6">
    <location>
        <position position="407"/>
    </location>
</feature>
<dbReference type="Gramene" id="KGN55359">
    <property type="protein sequence ID" value="KGN55359"/>
    <property type="gene ID" value="Csa_4G646330"/>
</dbReference>